<organism evidence="3 4">
    <name type="scientific">Corynebacterium atypicum</name>
    <dbReference type="NCBI Taxonomy" id="191610"/>
    <lineage>
        <taxon>Bacteria</taxon>
        <taxon>Bacillati</taxon>
        <taxon>Actinomycetota</taxon>
        <taxon>Actinomycetes</taxon>
        <taxon>Mycobacteriales</taxon>
        <taxon>Corynebacteriaceae</taxon>
        <taxon>Corynebacterium</taxon>
    </lineage>
</organism>
<protein>
    <recommendedName>
        <fullName evidence="5">Ig-like domain-containing protein</fullName>
    </recommendedName>
</protein>
<feature type="compositionally biased region" description="Low complexity" evidence="1">
    <location>
        <begin position="126"/>
        <end position="172"/>
    </location>
</feature>
<feature type="transmembrane region" description="Helical" evidence="2">
    <location>
        <begin position="93"/>
        <end position="118"/>
    </location>
</feature>
<accession>A0ABM5QN28</accession>
<keyword evidence="2" id="KW-0472">Membrane</keyword>
<proteinExistence type="predicted"/>
<sequence>MEPRDDGASEQHPGYRNYLPDEPQSSTHRAEAADETSILPEVSAPEPERAGVAPRNSAGHESRSVPRPGRGPRYYSGAHDSYSYPRGESARPWMPFLIFAALLAAAVLLGSFIYVVFLGPNRGEPAPKAAAPASSTTLTTVAPSPSSTQLSSSHTSPTLQPTTSEPTSISEPEPTPPPSSPAGLPQEARSCGTSGAWQVGARAPSTSCGLAMSVAAAAGAQPQGTVRAVSPTTGEAYQLQCASDGAGYRCTGAGDIAVFLVAR</sequence>
<feature type="region of interest" description="Disordered" evidence="1">
    <location>
        <begin position="125"/>
        <end position="198"/>
    </location>
</feature>
<feature type="compositionally biased region" description="Low complexity" evidence="1">
    <location>
        <begin position="65"/>
        <end position="76"/>
    </location>
</feature>
<keyword evidence="4" id="KW-1185">Reference proteome</keyword>
<gene>
    <name evidence="3" type="ORF">CATYP_05800</name>
</gene>
<dbReference type="Proteomes" id="UP000028504">
    <property type="component" value="Chromosome"/>
</dbReference>
<name>A0ABM5QN28_9CORY</name>
<evidence type="ECO:0000313" key="4">
    <source>
        <dbReference type="Proteomes" id="UP000028504"/>
    </source>
</evidence>
<evidence type="ECO:0000313" key="3">
    <source>
        <dbReference type="EMBL" id="AIG64208.1"/>
    </source>
</evidence>
<evidence type="ECO:0000256" key="2">
    <source>
        <dbReference type="SAM" id="Phobius"/>
    </source>
</evidence>
<keyword evidence="2" id="KW-1133">Transmembrane helix</keyword>
<keyword evidence="2" id="KW-0812">Transmembrane</keyword>
<evidence type="ECO:0000256" key="1">
    <source>
        <dbReference type="SAM" id="MobiDB-lite"/>
    </source>
</evidence>
<reference evidence="3 4" key="1">
    <citation type="submission" date="2014-07" db="EMBL/GenBank/DDBJ databases">
        <title>Complete genome sequence of Corynebacterium atypicum DSM 44849: identifiction of the mycolic acid biosynthesis genes.</title>
        <authorList>
            <person name="Tippelt A."/>
            <person name="Mollmann S."/>
            <person name="Albersmeier A."/>
            <person name="Jaenicke S."/>
            <person name="Ruckert C."/>
            <person name="Tauch A."/>
        </authorList>
    </citation>
    <scope>NUCLEOTIDE SEQUENCE [LARGE SCALE GENOMIC DNA]</scope>
    <source>
        <strain evidence="3 4">R2070</strain>
    </source>
</reference>
<dbReference type="EMBL" id="CP008944">
    <property type="protein sequence ID" value="AIG64208.1"/>
    <property type="molecule type" value="Genomic_DNA"/>
</dbReference>
<dbReference type="RefSeq" id="WP_038605638.1">
    <property type="nucleotide sequence ID" value="NZ_CP008944.1"/>
</dbReference>
<feature type="region of interest" description="Disordered" evidence="1">
    <location>
        <begin position="1"/>
        <end position="76"/>
    </location>
</feature>
<evidence type="ECO:0008006" key="5">
    <source>
        <dbReference type="Google" id="ProtNLM"/>
    </source>
</evidence>